<evidence type="ECO:0000313" key="1">
    <source>
        <dbReference type="EMBL" id="MBB6629368.1"/>
    </source>
</evidence>
<reference evidence="1 2" key="1">
    <citation type="submission" date="2020-08" db="EMBL/GenBank/DDBJ databases">
        <authorList>
            <person name="Seo M.-J."/>
        </authorList>
    </citation>
    <scope>NUCLEOTIDE SEQUENCE [LARGE SCALE GENOMIC DNA]</scope>
    <source>
        <strain evidence="1 2">KIGAM211</strain>
    </source>
</reference>
<dbReference type="EMBL" id="JACKXE010000001">
    <property type="protein sequence ID" value="MBB6629368.1"/>
    <property type="molecule type" value="Genomic_DNA"/>
</dbReference>
<dbReference type="SUPFAM" id="SSF55961">
    <property type="entry name" value="Bet v1-like"/>
    <property type="match status" value="1"/>
</dbReference>
<dbReference type="RefSeq" id="WP_185254332.1">
    <property type="nucleotide sequence ID" value="NZ_JACKXE010000001.1"/>
</dbReference>
<dbReference type="InterPro" id="IPR019587">
    <property type="entry name" value="Polyketide_cyclase/dehydratase"/>
</dbReference>
<dbReference type="Proteomes" id="UP000523955">
    <property type="component" value="Unassembled WGS sequence"/>
</dbReference>
<evidence type="ECO:0000313" key="2">
    <source>
        <dbReference type="Proteomes" id="UP000523955"/>
    </source>
</evidence>
<dbReference type="AlphaFoldDB" id="A0A7X0VDJ0"/>
<dbReference type="CDD" id="cd07812">
    <property type="entry name" value="SRPBCC"/>
    <property type="match status" value="1"/>
</dbReference>
<accession>A0A7X0VDJ0</accession>
<dbReference type="Gene3D" id="3.30.530.20">
    <property type="match status" value="1"/>
</dbReference>
<gene>
    <name evidence="1" type="ORF">H5V45_18725</name>
</gene>
<organism evidence="1 2">
    <name type="scientific">Nocardioides luti</name>
    <dbReference type="NCBI Taxonomy" id="2761101"/>
    <lineage>
        <taxon>Bacteria</taxon>
        <taxon>Bacillati</taxon>
        <taxon>Actinomycetota</taxon>
        <taxon>Actinomycetes</taxon>
        <taxon>Propionibacteriales</taxon>
        <taxon>Nocardioidaceae</taxon>
        <taxon>Nocardioides</taxon>
    </lineage>
</organism>
<keyword evidence="2" id="KW-1185">Reference proteome</keyword>
<name>A0A7X0VDJ0_9ACTN</name>
<dbReference type="InterPro" id="IPR023393">
    <property type="entry name" value="START-like_dom_sf"/>
</dbReference>
<comment type="caution">
    <text evidence="1">The sequence shown here is derived from an EMBL/GenBank/DDBJ whole genome shotgun (WGS) entry which is preliminary data.</text>
</comment>
<proteinExistence type="predicted"/>
<sequence>MSTNTRVMHATPEQVWEVLADGWLYPLWVVGASRMREVDEDWPAVGSRIHHSVGAWPLLIDDHTEVLDATPGAMLKLKAKAWPTGAAEVTLHLRARGAETEVVIEEQAVDGPAALLPKPLQDPPLRWRNVEALRRLAYVCERRP</sequence>
<protein>
    <submittedName>
        <fullName evidence="1">SRPBCC family protein</fullName>
    </submittedName>
</protein>
<dbReference type="Pfam" id="PF10604">
    <property type="entry name" value="Polyketide_cyc2"/>
    <property type="match status" value="1"/>
</dbReference>